<dbReference type="EMBL" id="JANUGV010000004">
    <property type="protein sequence ID" value="MCS0609649.1"/>
    <property type="molecule type" value="Genomic_DNA"/>
</dbReference>
<proteinExistence type="predicted"/>
<dbReference type="RefSeq" id="WP_258857297.1">
    <property type="nucleotide sequence ID" value="NZ_JANUGV010000004.1"/>
</dbReference>
<accession>A0ABT2BMC3</accession>
<evidence type="ECO:0000313" key="1">
    <source>
        <dbReference type="EMBL" id="MCS0609649.1"/>
    </source>
</evidence>
<reference evidence="1 2" key="1">
    <citation type="submission" date="2022-08" db="EMBL/GenBank/DDBJ databases">
        <title>Reclassification of Massilia species as members of the genera Telluria, Duganella, Pseudoduganella, Mokoshia gen. nov. and Zemynaea gen. nov. using orthogonal and non-orthogonal genome-based approaches.</title>
        <authorList>
            <person name="Bowman J.P."/>
        </authorList>
    </citation>
    <scope>NUCLEOTIDE SEQUENCE [LARGE SCALE GENOMIC DNA]</scope>
    <source>
        <strain evidence="1 2">JCM 31607</strain>
    </source>
</reference>
<dbReference type="Proteomes" id="UP001205861">
    <property type="component" value="Unassembled WGS sequence"/>
</dbReference>
<name>A0ABT2BMC3_9BURK</name>
<protein>
    <submittedName>
        <fullName evidence="1">Agglutinin biogenesis protein MshP</fullName>
    </submittedName>
</protein>
<evidence type="ECO:0000313" key="2">
    <source>
        <dbReference type="Proteomes" id="UP001205861"/>
    </source>
</evidence>
<gene>
    <name evidence="1" type="ORF">NX773_15895</name>
</gene>
<organism evidence="1 2">
    <name type="scientific">Massilia solisilvae</name>
    <dbReference type="NCBI Taxonomy" id="1811225"/>
    <lineage>
        <taxon>Bacteria</taxon>
        <taxon>Pseudomonadati</taxon>
        <taxon>Pseudomonadota</taxon>
        <taxon>Betaproteobacteria</taxon>
        <taxon>Burkholderiales</taxon>
        <taxon>Oxalobacteraceae</taxon>
        <taxon>Telluria group</taxon>
        <taxon>Massilia</taxon>
    </lineage>
</organism>
<comment type="caution">
    <text evidence="1">The sequence shown here is derived from an EMBL/GenBank/DDBJ whole genome shotgun (WGS) entry which is preliminary data.</text>
</comment>
<sequence length="149" mass="15809">MNRHSEIFRRARRSAGVGLVTAVFLLVVLAGLGVAMVTVFSSQQASSALDEQGARAYQAARAGIEWGLYQQQIAGSCVKAKTSFGLPAGTSLSGFTVSVTCERIGDDDDPLARWVIHAWACSEPSADGTCPNDNPGTADYVAREMEVQI</sequence>
<keyword evidence="2" id="KW-1185">Reference proteome</keyword>